<dbReference type="AlphaFoldDB" id="A0AAV5WB91"/>
<evidence type="ECO:0000313" key="1">
    <source>
        <dbReference type="EMBL" id="GMT27282.1"/>
    </source>
</evidence>
<accession>A0AAV5WB91</accession>
<keyword evidence="2" id="KW-1185">Reference proteome</keyword>
<organism evidence="1 2">
    <name type="scientific">Pristionchus fissidentatus</name>
    <dbReference type="NCBI Taxonomy" id="1538716"/>
    <lineage>
        <taxon>Eukaryota</taxon>
        <taxon>Metazoa</taxon>
        <taxon>Ecdysozoa</taxon>
        <taxon>Nematoda</taxon>
        <taxon>Chromadorea</taxon>
        <taxon>Rhabditida</taxon>
        <taxon>Rhabditina</taxon>
        <taxon>Diplogasteromorpha</taxon>
        <taxon>Diplogasteroidea</taxon>
        <taxon>Neodiplogasteridae</taxon>
        <taxon>Pristionchus</taxon>
    </lineage>
</organism>
<feature type="non-terminal residue" evidence="1">
    <location>
        <position position="1"/>
    </location>
</feature>
<evidence type="ECO:0000313" key="2">
    <source>
        <dbReference type="Proteomes" id="UP001432322"/>
    </source>
</evidence>
<dbReference type="EMBL" id="BTSY01000005">
    <property type="protein sequence ID" value="GMT27282.1"/>
    <property type="molecule type" value="Genomic_DNA"/>
</dbReference>
<proteinExistence type="predicted"/>
<sequence length="104" mass="12092">EVADSDWNKKFIADLIYDILRIEHMIKFKITLALKGVYPWDPENWKEIGINLERENRSITVDDVPEGHSWWGPDFVYAPAADVSDPEVFQQLRRTGLGYAPMLE</sequence>
<feature type="non-terminal residue" evidence="1">
    <location>
        <position position="104"/>
    </location>
</feature>
<reference evidence="1" key="1">
    <citation type="submission" date="2023-10" db="EMBL/GenBank/DDBJ databases">
        <title>Genome assembly of Pristionchus species.</title>
        <authorList>
            <person name="Yoshida K."/>
            <person name="Sommer R.J."/>
        </authorList>
    </citation>
    <scope>NUCLEOTIDE SEQUENCE</scope>
    <source>
        <strain evidence="1">RS5133</strain>
    </source>
</reference>
<gene>
    <name evidence="1" type="ORF">PFISCL1PPCAC_18579</name>
</gene>
<comment type="caution">
    <text evidence="1">The sequence shown here is derived from an EMBL/GenBank/DDBJ whole genome shotgun (WGS) entry which is preliminary data.</text>
</comment>
<protein>
    <submittedName>
        <fullName evidence="1">Uncharacterized protein</fullName>
    </submittedName>
</protein>
<dbReference type="Proteomes" id="UP001432322">
    <property type="component" value="Unassembled WGS sequence"/>
</dbReference>
<name>A0AAV5WB91_9BILA</name>